<accession>A0ACC2N9P3</accession>
<comment type="caution">
    <text evidence="1">The sequence shown here is derived from an EMBL/GenBank/DDBJ whole genome shotgun (WGS) entry which is preliminary data.</text>
</comment>
<organism evidence="1 2">
    <name type="scientific">Eretmocerus hayati</name>
    <dbReference type="NCBI Taxonomy" id="131215"/>
    <lineage>
        <taxon>Eukaryota</taxon>
        <taxon>Metazoa</taxon>
        <taxon>Ecdysozoa</taxon>
        <taxon>Arthropoda</taxon>
        <taxon>Hexapoda</taxon>
        <taxon>Insecta</taxon>
        <taxon>Pterygota</taxon>
        <taxon>Neoptera</taxon>
        <taxon>Endopterygota</taxon>
        <taxon>Hymenoptera</taxon>
        <taxon>Apocrita</taxon>
        <taxon>Proctotrupomorpha</taxon>
        <taxon>Chalcidoidea</taxon>
        <taxon>Aphelinidae</taxon>
        <taxon>Aphelininae</taxon>
        <taxon>Eretmocerus</taxon>
    </lineage>
</organism>
<dbReference type="Proteomes" id="UP001239111">
    <property type="component" value="Chromosome 4"/>
</dbReference>
<dbReference type="EMBL" id="CM056744">
    <property type="protein sequence ID" value="KAJ8667892.1"/>
    <property type="molecule type" value="Genomic_DNA"/>
</dbReference>
<reference evidence="1" key="1">
    <citation type="submission" date="2023-04" db="EMBL/GenBank/DDBJ databases">
        <title>A chromosome-level genome assembly of the parasitoid wasp Eretmocerus hayati.</title>
        <authorList>
            <person name="Zhong Y."/>
            <person name="Liu S."/>
            <person name="Liu Y."/>
        </authorList>
    </citation>
    <scope>NUCLEOTIDE SEQUENCE</scope>
    <source>
        <strain evidence="1">ZJU_SS_LIU_2023</strain>
    </source>
</reference>
<evidence type="ECO:0000313" key="2">
    <source>
        <dbReference type="Proteomes" id="UP001239111"/>
    </source>
</evidence>
<proteinExistence type="predicted"/>
<sequence>MASERDENVRLPRGSREQNYLPHADNPRPRLAIERLMEINKNYPRAKCAKAFTSVQLQSFLTGAPDNEYLDVKVAAVLSIMGACQRIQLFDMTLAHITVRETSLMITIPQIKKSIARTFSVNTPWKEIVQQYIQMRPEGTQHDFLFINYQNGRCTPQKMSIMKIGRMPRRMAEYLQLPNPETYTSHVFRKTSHALLANAGHNLATLLYIQ</sequence>
<gene>
    <name evidence="1" type="ORF">QAD02_009555</name>
</gene>
<name>A0ACC2N9P3_9HYME</name>
<keyword evidence="2" id="KW-1185">Reference proteome</keyword>
<evidence type="ECO:0000313" key="1">
    <source>
        <dbReference type="EMBL" id="KAJ8667892.1"/>
    </source>
</evidence>
<protein>
    <submittedName>
        <fullName evidence="1">Uncharacterized protein</fullName>
    </submittedName>
</protein>